<organism evidence="2 3">
    <name type="scientific">Paramecium tetraurelia</name>
    <dbReference type="NCBI Taxonomy" id="5888"/>
    <lineage>
        <taxon>Eukaryota</taxon>
        <taxon>Sar</taxon>
        <taxon>Alveolata</taxon>
        <taxon>Ciliophora</taxon>
        <taxon>Intramacronucleata</taxon>
        <taxon>Oligohymenophorea</taxon>
        <taxon>Peniculida</taxon>
        <taxon>Parameciidae</taxon>
        <taxon>Paramecium</taxon>
    </lineage>
</organism>
<feature type="transmembrane region" description="Helical" evidence="1">
    <location>
        <begin position="58"/>
        <end position="83"/>
    </location>
</feature>
<dbReference type="RefSeq" id="XP_001458202.1">
    <property type="nucleotide sequence ID" value="XM_001458165.1"/>
</dbReference>
<keyword evidence="1" id="KW-1133">Transmembrane helix</keyword>
<evidence type="ECO:0000313" key="2">
    <source>
        <dbReference type="EMBL" id="CAK90805.1"/>
    </source>
</evidence>
<keyword evidence="3" id="KW-1185">Reference proteome</keyword>
<protein>
    <recommendedName>
        <fullName evidence="4">Transmembrane protein</fullName>
    </recommendedName>
</protein>
<feature type="transmembrane region" description="Helical" evidence="1">
    <location>
        <begin position="253"/>
        <end position="268"/>
    </location>
</feature>
<dbReference type="Proteomes" id="UP000000600">
    <property type="component" value="Unassembled WGS sequence"/>
</dbReference>
<accession>A0E688</accession>
<evidence type="ECO:0000256" key="1">
    <source>
        <dbReference type="SAM" id="Phobius"/>
    </source>
</evidence>
<keyword evidence="1" id="KW-0472">Membrane</keyword>
<evidence type="ECO:0008006" key="4">
    <source>
        <dbReference type="Google" id="ProtNLM"/>
    </source>
</evidence>
<feature type="transmembrane region" description="Helical" evidence="1">
    <location>
        <begin position="227"/>
        <end position="246"/>
    </location>
</feature>
<feature type="transmembrane region" description="Helical" evidence="1">
    <location>
        <begin position="354"/>
        <end position="372"/>
    </location>
</feature>
<reference evidence="2 3" key="1">
    <citation type="journal article" date="2006" name="Nature">
        <title>Global trends of whole-genome duplications revealed by the ciliate Paramecium tetraurelia.</title>
        <authorList>
            <consortium name="Genoscope"/>
            <person name="Aury J.-M."/>
            <person name="Jaillon O."/>
            <person name="Duret L."/>
            <person name="Noel B."/>
            <person name="Jubin C."/>
            <person name="Porcel B.M."/>
            <person name="Segurens B."/>
            <person name="Daubin V."/>
            <person name="Anthouard V."/>
            <person name="Aiach N."/>
            <person name="Arnaiz O."/>
            <person name="Billaut A."/>
            <person name="Beisson J."/>
            <person name="Blanc I."/>
            <person name="Bouhouche K."/>
            <person name="Camara F."/>
            <person name="Duharcourt S."/>
            <person name="Guigo R."/>
            <person name="Gogendeau D."/>
            <person name="Katinka M."/>
            <person name="Keller A.-M."/>
            <person name="Kissmehl R."/>
            <person name="Klotz C."/>
            <person name="Koll F."/>
            <person name="Le Moue A."/>
            <person name="Lepere C."/>
            <person name="Malinsky S."/>
            <person name="Nowacki M."/>
            <person name="Nowak J.K."/>
            <person name="Plattner H."/>
            <person name="Poulain J."/>
            <person name="Ruiz F."/>
            <person name="Serrano V."/>
            <person name="Zagulski M."/>
            <person name="Dessen P."/>
            <person name="Betermier M."/>
            <person name="Weissenbach J."/>
            <person name="Scarpelli C."/>
            <person name="Schachter V."/>
            <person name="Sperling L."/>
            <person name="Meyer E."/>
            <person name="Cohen J."/>
            <person name="Wincker P."/>
        </authorList>
    </citation>
    <scope>NUCLEOTIDE SEQUENCE [LARGE SCALE GENOMIC DNA]</scope>
    <source>
        <strain evidence="2 3">Stock d4-2</strain>
    </source>
</reference>
<gene>
    <name evidence="2" type="ORF">GSPATT00003670001</name>
</gene>
<feature type="transmembrane region" description="Helical" evidence="1">
    <location>
        <begin position="378"/>
        <end position="397"/>
    </location>
</feature>
<evidence type="ECO:0000313" key="3">
    <source>
        <dbReference type="Proteomes" id="UP000000600"/>
    </source>
</evidence>
<dbReference type="OrthoDB" id="308116at2759"/>
<proteinExistence type="predicted"/>
<dbReference type="KEGG" id="ptm:GSPATT00003670001"/>
<sequence>MYIQLYAIPGQIILGMFAQFIYEQGVLYFLCIMAVISSLYACMYTSSDQLFPKSLWMIIPFQVVLTILNFDMVSVGIIPYLILTDLINSDIIKRLPKKPIPPPRSSYNAQIDNHHSIHIQNVIKQNAQSLKKYEYFHIGCITLCYIAIPKYNYTAQLLNTAFLQYYYKSDYNTTLFKIVISSIKFMLCLLNFDIRAMLTVAILPNFINEQKIYSYSFLAEQFIITYLDYEYGIYHNLIIFLSFYIFDSQNHNTKQLTLLYIPLLIYAFEAQTEIYIYTYIVISLVYLALLIIEQEQQVTYLRYILVVVGLFITQKWYKDQIIRYYKLLLMLFLFDTEMNFNIKLYVQAFAGKQIFDLLISYSPLLLHQLFQYKYNLENFNITVCLLSIVTLFITQHIHQQNLIFSRLLQIYVKNQQIIKLLSLPIWPVLLYYDRSTDSLVVAFINVIQIIAQFYKQE</sequence>
<dbReference type="GeneID" id="5043987"/>
<feature type="transmembrane region" description="Helical" evidence="1">
    <location>
        <begin position="299"/>
        <end position="317"/>
    </location>
</feature>
<feature type="transmembrane region" description="Helical" evidence="1">
    <location>
        <begin position="274"/>
        <end position="292"/>
    </location>
</feature>
<dbReference type="AlphaFoldDB" id="A0E688"/>
<feature type="transmembrane region" description="Helical" evidence="1">
    <location>
        <begin position="185"/>
        <end position="207"/>
    </location>
</feature>
<dbReference type="EMBL" id="CT868660">
    <property type="protein sequence ID" value="CAK90805.1"/>
    <property type="molecule type" value="Genomic_DNA"/>
</dbReference>
<keyword evidence="1" id="KW-0812">Transmembrane</keyword>
<dbReference type="HOGENOM" id="CLU_599173_0_0_1"/>
<dbReference type="InParanoid" id="A0E688"/>
<name>A0E688_PARTE</name>
<feature type="transmembrane region" description="Helical" evidence="1">
    <location>
        <begin position="26"/>
        <end position="46"/>
    </location>
</feature>